<dbReference type="SMART" id="SM00739">
    <property type="entry name" value="KOW"/>
    <property type="match status" value="1"/>
</dbReference>
<dbReference type="PROSITE" id="PS01108">
    <property type="entry name" value="RIBOSOMAL_L24"/>
    <property type="match status" value="1"/>
</dbReference>
<dbReference type="InterPro" id="IPR005824">
    <property type="entry name" value="KOW"/>
</dbReference>
<keyword evidence="5" id="KW-0694">RNA-binding</keyword>
<dbReference type="GO" id="GO:0006412">
    <property type="term" value="P:translation"/>
    <property type="evidence" value="ECO:0007669"/>
    <property type="project" value="UniProtKB-UniRule"/>
</dbReference>
<dbReference type="InterPro" id="IPR057264">
    <property type="entry name" value="Ribosomal_uL24_C"/>
</dbReference>
<dbReference type="EMBL" id="JACOZA010000003">
    <property type="protein sequence ID" value="MBI2096586.1"/>
    <property type="molecule type" value="Genomic_DNA"/>
</dbReference>
<keyword evidence="3 5" id="KW-0687">Ribonucleoprotein</keyword>
<dbReference type="AlphaFoldDB" id="A0A931SC25"/>
<evidence type="ECO:0000256" key="6">
    <source>
        <dbReference type="RuleBase" id="RU003477"/>
    </source>
</evidence>
<dbReference type="CDD" id="cd06089">
    <property type="entry name" value="KOW_RPL26"/>
    <property type="match status" value="1"/>
</dbReference>
<dbReference type="InterPro" id="IPR041988">
    <property type="entry name" value="Ribosomal_uL24_KOW"/>
</dbReference>
<dbReference type="Proteomes" id="UP000724148">
    <property type="component" value="Unassembled WGS sequence"/>
</dbReference>
<dbReference type="PANTHER" id="PTHR12903">
    <property type="entry name" value="MITOCHONDRIAL RIBOSOMAL PROTEIN L24"/>
    <property type="match status" value="1"/>
</dbReference>
<evidence type="ECO:0000259" key="7">
    <source>
        <dbReference type="SMART" id="SM00739"/>
    </source>
</evidence>
<accession>A0A931SC25</accession>
<proteinExistence type="inferred from homology"/>
<dbReference type="InterPro" id="IPR003256">
    <property type="entry name" value="Ribosomal_uL24"/>
</dbReference>
<sequence>MKIKKGDTIKIISGKDRGKTAKVFRVDTKSGRILAEGINLKKKHARPRQEGKRGEIVQLPASFPASAAMVVCPTCKAATRAGFSSADGKKIRTCKKCKAII</sequence>
<dbReference type="Pfam" id="PF00467">
    <property type="entry name" value="KOW"/>
    <property type="match status" value="1"/>
</dbReference>
<dbReference type="InterPro" id="IPR005825">
    <property type="entry name" value="Ribosomal_uL24_CS"/>
</dbReference>
<dbReference type="HAMAP" id="MF_01326_B">
    <property type="entry name" value="Ribosomal_uL24_B"/>
    <property type="match status" value="1"/>
</dbReference>
<reference evidence="8" key="1">
    <citation type="submission" date="2020-07" db="EMBL/GenBank/DDBJ databases">
        <title>Huge and variable diversity of episymbiotic CPR bacteria and DPANN archaea in groundwater ecosystems.</title>
        <authorList>
            <person name="He C.Y."/>
            <person name="Keren R."/>
            <person name="Whittaker M."/>
            <person name="Farag I.F."/>
            <person name="Doudna J."/>
            <person name="Cate J.H.D."/>
            <person name="Banfield J.F."/>
        </authorList>
    </citation>
    <scope>NUCLEOTIDE SEQUENCE</scope>
    <source>
        <strain evidence="8">NC_groundwater_193_Ag_S-0.1um_51_7</strain>
    </source>
</reference>
<name>A0A931SC25_9BACT</name>
<evidence type="ECO:0000256" key="5">
    <source>
        <dbReference type="HAMAP-Rule" id="MF_01326"/>
    </source>
</evidence>
<dbReference type="GO" id="GO:0019843">
    <property type="term" value="F:rRNA binding"/>
    <property type="evidence" value="ECO:0007669"/>
    <property type="project" value="UniProtKB-UniRule"/>
</dbReference>
<gene>
    <name evidence="5 8" type="primary">rplX</name>
    <name evidence="8" type="ORF">HYT40_00270</name>
</gene>
<feature type="domain" description="KOW" evidence="7">
    <location>
        <begin position="2"/>
        <end position="29"/>
    </location>
</feature>
<comment type="similarity">
    <text evidence="1 5 6">Belongs to the universal ribosomal protein uL24 family.</text>
</comment>
<comment type="subunit">
    <text evidence="5">Part of the 50S ribosomal subunit.</text>
</comment>
<evidence type="ECO:0000313" key="8">
    <source>
        <dbReference type="EMBL" id="MBI2096586.1"/>
    </source>
</evidence>
<dbReference type="GO" id="GO:0005840">
    <property type="term" value="C:ribosome"/>
    <property type="evidence" value="ECO:0007669"/>
    <property type="project" value="UniProtKB-KW"/>
</dbReference>
<dbReference type="Pfam" id="PF17136">
    <property type="entry name" value="ribosomal_L24"/>
    <property type="match status" value="1"/>
</dbReference>
<evidence type="ECO:0000256" key="1">
    <source>
        <dbReference type="ARBA" id="ARBA00010618"/>
    </source>
</evidence>
<dbReference type="NCBIfam" id="TIGR01079">
    <property type="entry name" value="rplX_bact"/>
    <property type="match status" value="1"/>
</dbReference>
<comment type="caution">
    <text evidence="8">The sequence shown here is derived from an EMBL/GenBank/DDBJ whole genome shotgun (WGS) entry which is preliminary data.</text>
</comment>
<evidence type="ECO:0000256" key="4">
    <source>
        <dbReference type="ARBA" id="ARBA00035206"/>
    </source>
</evidence>
<organism evidence="8 9">
    <name type="scientific">Candidatus Sungiibacteriota bacterium</name>
    <dbReference type="NCBI Taxonomy" id="2750080"/>
    <lineage>
        <taxon>Bacteria</taxon>
        <taxon>Candidatus Sungiibacteriota</taxon>
    </lineage>
</organism>
<keyword evidence="5" id="KW-0699">rRNA-binding</keyword>
<comment type="function">
    <text evidence="5">One of the proteins that surrounds the polypeptide exit tunnel on the outside of the subunit.</text>
</comment>
<comment type="function">
    <text evidence="5">One of two assembly initiator proteins, it binds directly to the 5'-end of the 23S rRNA, where it nucleates assembly of the 50S subunit.</text>
</comment>
<evidence type="ECO:0000256" key="2">
    <source>
        <dbReference type="ARBA" id="ARBA00022980"/>
    </source>
</evidence>
<dbReference type="Gene3D" id="2.30.30.30">
    <property type="match status" value="1"/>
</dbReference>
<evidence type="ECO:0000256" key="3">
    <source>
        <dbReference type="ARBA" id="ARBA00023274"/>
    </source>
</evidence>
<dbReference type="InterPro" id="IPR008991">
    <property type="entry name" value="Translation_prot_SH3-like_sf"/>
</dbReference>
<evidence type="ECO:0000313" key="9">
    <source>
        <dbReference type="Proteomes" id="UP000724148"/>
    </source>
</evidence>
<dbReference type="GO" id="GO:0003735">
    <property type="term" value="F:structural constituent of ribosome"/>
    <property type="evidence" value="ECO:0007669"/>
    <property type="project" value="InterPro"/>
</dbReference>
<dbReference type="GO" id="GO:1990904">
    <property type="term" value="C:ribonucleoprotein complex"/>
    <property type="evidence" value="ECO:0007669"/>
    <property type="project" value="UniProtKB-KW"/>
</dbReference>
<keyword evidence="2 5" id="KW-0689">Ribosomal protein</keyword>
<dbReference type="InterPro" id="IPR014722">
    <property type="entry name" value="Rib_uL2_dom2"/>
</dbReference>
<dbReference type="SUPFAM" id="SSF50104">
    <property type="entry name" value="Translation proteins SH3-like domain"/>
    <property type="match status" value="1"/>
</dbReference>
<protein>
    <recommendedName>
        <fullName evidence="4 5">Large ribosomal subunit protein uL24</fullName>
    </recommendedName>
</protein>